<comment type="caution">
    <text evidence="1">The sequence shown here is derived from an EMBL/GenBank/DDBJ whole genome shotgun (WGS) entry which is preliminary data.</text>
</comment>
<dbReference type="AlphaFoldDB" id="A0A6G0ZLH4"/>
<dbReference type="OrthoDB" id="6618987at2759"/>
<accession>A0A6G0ZLH4</accession>
<keyword evidence="2" id="KW-1185">Reference proteome</keyword>
<dbReference type="EMBL" id="VUJU01000234">
    <property type="protein sequence ID" value="KAF0771927.1"/>
    <property type="molecule type" value="Genomic_DNA"/>
</dbReference>
<sequence length="134" mass="15756">MDADMWLFLQELCKKIVFKNLLVLKLHLDFEIDAHEAAKEVFPNIEIDACRFHLGQSWWHKINSEKELRLAYTKISIWENRENNIQNAFGELISICPDLNIGCLFSDYILNTYVENGCLFPPEIWAQEPSENPR</sequence>
<name>A0A6G0ZLH4_APHCR</name>
<reference evidence="1 2" key="1">
    <citation type="submission" date="2019-08" db="EMBL/GenBank/DDBJ databases">
        <title>Whole genome of Aphis craccivora.</title>
        <authorList>
            <person name="Voronova N.V."/>
            <person name="Shulinski R.S."/>
            <person name="Bandarenka Y.V."/>
            <person name="Zhorov D.G."/>
            <person name="Warner D."/>
        </authorList>
    </citation>
    <scope>NUCLEOTIDE SEQUENCE [LARGE SCALE GENOMIC DNA]</scope>
    <source>
        <strain evidence="1">180601</strain>
        <tissue evidence="1">Whole Body</tissue>
    </source>
</reference>
<organism evidence="1 2">
    <name type="scientific">Aphis craccivora</name>
    <name type="common">Cowpea aphid</name>
    <dbReference type="NCBI Taxonomy" id="307492"/>
    <lineage>
        <taxon>Eukaryota</taxon>
        <taxon>Metazoa</taxon>
        <taxon>Ecdysozoa</taxon>
        <taxon>Arthropoda</taxon>
        <taxon>Hexapoda</taxon>
        <taxon>Insecta</taxon>
        <taxon>Pterygota</taxon>
        <taxon>Neoptera</taxon>
        <taxon>Paraneoptera</taxon>
        <taxon>Hemiptera</taxon>
        <taxon>Sternorrhyncha</taxon>
        <taxon>Aphidomorpha</taxon>
        <taxon>Aphidoidea</taxon>
        <taxon>Aphididae</taxon>
        <taxon>Aphidini</taxon>
        <taxon>Aphis</taxon>
        <taxon>Aphis</taxon>
    </lineage>
</organism>
<evidence type="ECO:0000313" key="1">
    <source>
        <dbReference type="EMBL" id="KAF0771927.1"/>
    </source>
</evidence>
<protein>
    <submittedName>
        <fullName evidence="1">MULE domain-containing protein</fullName>
    </submittedName>
</protein>
<dbReference type="Proteomes" id="UP000478052">
    <property type="component" value="Unassembled WGS sequence"/>
</dbReference>
<evidence type="ECO:0000313" key="2">
    <source>
        <dbReference type="Proteomes" id="UP000478052"/>
    </source>
</evidence>
<gene>
    <name evidence="1" type="ORF">FWK35_00029089</name>
</gene>
<proteinExistence type="predicted"/>